<dbReference type="CDD" id="cd00779">
    <property type="entry name" value="ProRS_core_prok"/>
    <property type="match status" value="1"/>
</dbReference>
<keyword evidence="13" id="KW-1185">Reference proteome</keyword>
<dbReference type="InterPro" id="IPR036621">
    <property type="entry name" value="Anticodon-bd_dom_sf"/>
</dbReference>
<organism evidence="12 13">
    <name type="scientific">Lapidilactobacillus dextrinicus DSM 20335</name>
    <dbReference type="NCBI Taxonomy" id="1423738"/>
    <lineage>
        <taxon>Bacteria</taxon>
        <taxon>Bacillati</taxon>
        <taxon>Bacillota</taxon>
        <taxon>Bacilli</taxon>
        <taxon>Lactobacillales</taxon>
        <taxon>Lactobacillaceae</taxon>
        <taxon>Lapidilactobacillus</taxon>
    </lineage>
</organism>
<evidence type="ECO:0000256" key="6">
    <source>
        <dbReference type="ARBA" id="ARBA00022840"/>
    </source>
</evidence>
<dbReference type="EC" id="6.1.1.15" evidence="10"/>
<dbReference type="PANTHER" id="PTHR42753">
    <property type="entry name" value="MITOCHONDRIAL RIBOSOME PROTEIN L39/PROLYL-TRNA LIGASE FAMILY MEMBER"/>
    <property type="match status" value="1"/>
</dbReference>
<dbReference type="Pfam" id="PF00587">
    <property type="entry name" value="tRNA-synt_2b"/>
    <property type="match status" value="1"/>
</dbReference>
<comment type="caution">
    <text evidence="12">The sequence shown here is derived from an EMBL/GenBank/DDBJ whole genome shotgun (WGS) entry which is preliminary data.</text>
</comment>
<dbReference type="Proteomes" id="UP000051813">
    <property type="component" value="Unassembled WGS sequence"/>
</dbReference>
<dbReference type="SUPFAM" id="SSF52954">
    <property type="entry name" value="Class II aaRS ABD-related"/>
    <property type="match status" value="1"/>
</dbReference>
<dbReference type="Pfam" id="PF03129">
    <property type="entry name" value="HGTP_anticodon"/>
    <property type="match status" value="1"/>
</dbReference>
<evidence type="ECO:0000256" key="1">
    <source>
        <dbReference type="ARBA" id="ARBA00004496"/>
    </source>
</evidence>
<dbReference type="InterPro" id="IPR007214">
    <property type="entry name" value="YbaK/aa-tRNA-synth-assoc-dom"/>
</dbReference>
<dbReference type="HAMAP" id="MF_01569">
    <property type="entry name" value="Pro_tRNA_synth_type1"/>
    <property type="match status" value="1"/>
</dbReference>
<evidence type="ECO:0000256" key="7">
    <source>
        <dbReference type="ARBA" id="ARBA00022917"/>
    </source>
</evidence>
<dbReference type="InterPro" id="IPR002314">
    <property type="entry name" value="aa-tRNA-synt_IIb"/>
</dbReference>
<evidence type="ECO:0000313" key="12">
    <source>
        <dbReference type="EMBL" id="KRM79367.1"/>
    </source>
</evidence>
<dbReference type="GO" id="GO:0005829">
    <property type="term" value="C:cytosol"/>
    <property type="evidence" value="ECO:0007669"/>
    <property type="project" value="TreeGrafter"/>
</dbReference>
<dbReference type="CDD" id="cd04334">
    <property type="entry name" value="ProRS-INS"/>
    <property type="match status" value="1"/>
</dbReference>
<keyword evidence="5 10" id="KW-0547">Nucleotide-binding</keyword>
<dbReference type="NCBIfam" id="NF006625">
    <property type="entry name" value="PRK09194.1"/>
    <property type="match status" value="1"/>
</dbReference>
<dbReference type="InterPro" id="IPR050062">
    <property type="entry name" value="Pro-tRNA_synthetase"/>
</dbReference>
<evidence type="ECO:0000256" key="2">
    <source>
        <dbReference type="ARBA" id="ARBA00011738"/>
    </source>
</evidence>
<protein>
    <recommendedName>
        <fullName evidence="10">Proline--tRNA ligase</fullName>
        <ecNumber evidence="10">6.1.1.15</ecNumber>
    </recommendedName>
    <alternativeName>
        <fullName evidence="10">Prolyl-tRNA synthetase</fullName>
        <shortName evidence="10">ProRS</shortName>
    </alternativeName>
</protein>
<dbReference type="InterPro" id="IPR004154">
    <property type="entry name" value="Anticodon-bd"/>
</dbReference>
<dbReference type="GO" id="GO:0004827">
    <property type="term" value="F:proline-tRNA ligase activity"/>
    <property type="evidence" value="ECO:0007669"/>
    <property type="project" value="UniProtKB-UniRule"/>
</dbReference>
<dbReference type="InterPro" id="IPR036754">
    <property type="entry name" value="YbaK/aa-tRNA-synt-asso_dom_sf"/>
</dbReference>
<dbReference type="PANTHER" id="PTHR42753:SF2">
    <property type="entry name" value="PROLINE--TRNA LIGASE"/>
    <property type="match status" value="1"/>
</dbReference>
<evidence type="ECO:0000256" key="8">
    <source>
        <dbReference type="ARBA" id="ARBA00023146"/>
    </source>
</evidence>
<dbReference type="FunFam" id="3.40.50.800:FF:000011">
    <property type="entry name" value="Proline--tRNA ligase"/>
    <property type="match status" value="1"/>
</dbReference>
<keyword evidence="6 10" id="KW-0067">ATP-binding</keyword>
<dbReference type="RefSeq" id="WP_057755511.1">
    <property type="nucleotide sequence ID" value="NZ_AYYK01000004.1"/>
</dbReference>
<comment type="catalytic activity">
    <reaction evidence="9 10">
        <text>tRNA(Pro) + L-proline + ATP = L-prolyl-tRNA(Pro) + AMP + diphosphate</text>
        <dbReference type="Rhea" id="RHEA:14305"/>
        <dbReference type="Rhea" id="RHEA-COMP:9700"/>
        <dbReference type="Rhea" id="RHEA-COMP:9702"/>
        <dbReference type="ChEBI" id="CHEBI:30616"/>
        <dbReference type="ChEBI" id="CHEBI:33019"/>
        <dbReference type="ChEBI" id="CHEBI:60039"/>
        <dbReference type="ChEBI" id="CHEBI:78442"/>
        <dbReference type="ChEBI" id="CHEBI:78532"/>
        <dbReference type="ChEBI" id="CHEBI:456215"/>
        <dbReference type="EC" id="6.1.1.15"/>
    </reaction>
</comment>
<dbReference type="OrthoDB" id="9809052at2"/>
<dbReference type="NCBIfam" id="TIGR00409">
    <property type="entry name" value="proS_fam_II"/>
    <property type="match status" value="1"/>
</dbReference>
<dbReference type="GO" id="GO:0005524">
    <property type="term" value="F:ATP binding"/>
    <property type="evidence" value="ECO:0007669"/>
    <property type="project" value="UniProtKB-UniRule"/>
</dbReference>
<dbReference type="GO" id="GO:0016740">
    <property type="term" value="F:transferase activity"/>
    <property type="evidence" value="ECO:0007669"/>
    <property type="project" value="UniProtKB-ARBA"/>
</dbReference>
<dbReference type="InterPro" id="IPR006195">
    <property type="entry name" value="aa-tRNA-synth_II"/>
</dbReference>
<comment type="subcellular location">
    <subcellularLocation>
        <location evidence="1 10">Cytoplasm</location>
    </subcellularLocation>
</comment>
<dbReference type="InterPro" id="IPR044140">
    <property type="entry name" value="ProRS_anticodon_short"/>
</dbReference>
<proteinExistence type="inferred from homology"/>
<dbReference type="AlphaFoldDB" id="A0A0R2BJ89"/>
<dbReference type="InterPro" id="IPR002316">
    <property type="entry name" value="Pro-tRNA-ligase_IIa"/>
</dbReference>
<evidence type="ECO:0000256" key="3">
    <source>
        <dbReference type="ARBA" id="ARBA00022490"/>
    </source>
</evidence>
<dbReference type="FunFam" id="3.30.930.10:FF:000066">
    <property type="entry name" value="Proline--tRNA ligase"/>
    <property type="match status" value="1"/>
</dbReference>
<reference evidence="12 13" key="1">
    <citation type="journal article" date="2015" name="Genome Announc.">
        <title>Expanding the biotechnology potential of lactobacilli through comparative genomics of 213 strains and associated genera.</title>
        <authorList>
            <person name="Sun Z."/>
            <person name="Harris H.M."/>
            <person name="McCann A."/>
            <person name="Guo C."/>
            <person name="Argimon S."/>
            <person name="Zhang W."/>
            <person name="Yang X."/>
            <person name="Jeffery I.B."/>
            <person name="Cooney J.C."/>
            <person name="Kagawa T.F."/>
            <person name="Liu W."/>
            <person name="Song Y."/>
            <person name="Salvetti E."/>
            <person name="Wrobel A."/>
            <person name="Rasinkangas P."/>
            <person name="Parkhill J."/>
            <person name="Rea M.C."/>
            <person name="O'Sullivan O."/>
            <person name="Ritari J."/>
            <person name="Douillard F.P."/>
            <person name="Paul Ross R."/>
            <person name="Yang R."/>
            <person name="Briner A.E."/>
            <person name="Felis G.E."/>
            <person name="de Vos W.M."/>
            <person name="Barrangou R."/>
            <person name="Klaenhammer T.R."/>
            <person name="Caufield P.W."/>
            <person name="Cui Y."/>
            <person name="Zhang H."/>
            <person name="O'Toole P.W."/>
        </authorList>
    </citation>
    <scope>NUCLEOTIDE SEQUENCE [LARGE SCALE GENOMIC DNA]</scope>
    <source>
        <strain evidence="12 13">DSM 20335</strain>
    </source>
</reference>
<dbReference type="STRING" id="1423738.FC84_GL001542"/>
<dbReference type="GO" id="GO:0002161">
    <property type="term" value="F:aminoacyl-tRNA deacylase activity"/>
    <property type="evidence" value="ECO:0007669"/>
    <property type="project" value="InterPro"/>
</dbReference>
<dbReference type="Gene3D" id="3.30.930.10">
    <property type="entry name" value="Bira Bifunctional Protein, Domain 2"/>
    <property type="match status" value="2"/>
</dbReference>
<evidence type="ECO:0000256" key="10">
    <source>
        <dbReference type="HAMAP-Rule" id="MF_01569"/>
    </source>
</evidence>
<accession>A0A0R2BJ89</accession>
<dbReference type="EMBL" id="AYYK01000004">
    <property type="protein sequence ID" value="KRM79367.1"/>
    <property type="molecule type" value="Genomic_DNA"/>
</dbReference>
<sequence>MKQSRMFIPTLKETPADAEARSHQLMLRAGYIRQTSAGIYSYLPLAVRVLQKIETIIRQEMDQIGAVEVSLPEVIPADLWHETGRYLTYGDNLFKLKDRHDRDFVLGPTHEETVTDLVRHELNSYKKLPVTLYQIKTKFRDEDRPRYGLLRGREFLMKDGYSFSADEAQLDDIFHDMETAYRNIFDALNLDYRTIVGDAGAMGGNDSREFSAVAEIGEDTIAYTDSNDYAANLEMARNIDHYIPIQEDMAELKKIATPSVGSIDSVTDFLKVEPQKLIKSVLFMADEQPVLVLIRGDYEINEVKLTNFLHADFLELASDEQVKALFNAPVGSIGPVGAPADLRIVADETVKKIINGVTGANEEEYHFLNVNFDRDFNVAEEDITDLRTVREGDIAPDGKSKLKFTRGIEIAHIFKLGTRYTKVMGANFLDNNGREQPLIMGCYGIGVSRLLSAIVEQHSDDHGIIWPRSITPFDVHIVPINLKNEDQARVTAEVEALIGQTGLTYLTDDRNERAGVKFADSDLIGLPVRVTIGKKAAEDIVEVQLRATGEKLEVKKDELVNVLPILLSKTTD</sequence>
<evidence type="ECO:0000256" key="9">
    <source>
        <dbReference type="ARBA" id="ARBA00047671"/>
    </source>
</evidence>
<dbReference type="GO" id="GO:0006433">
    <property type="term" value="P:prolyl-tRNA aminoacylation"/>
    <property type="evidence" value="ECO:0007669"/>
    <property type="project" value="UniProtKB-UniRule"/>
</dbReference>
<gene>
    <name evidence="10" type="primary">proS</name>
    <name evidence="12" type="ORF">FC84_GL001542</name>
</gene>
<keyword evidence="3 10" id="KW-0963">Cytoplasm</keyword>
<dbReference type="CDD" id="cd00861">
    <property type="entry name" value="ProRS_anticodon_short"/>
    <property type="match status" value="1"/>
</dbReference>
<comment type="similarity">
    <text evidence="10">Belongs to the class-II aminoacyl-tRNA synthetase family. ProS type 1 subfamily.</text>
</comment>
<dbReference type="InterPro" id="IPR045864">
    <property type="entry name" value="aa-tRNA-synth_II/BPL/LPL"/>
</dbReference>
<evidence type="ECO:0000256" key="5">
    <source>
        <dbReference type="ARBA" id="ARBA00022741"/>
    </source>
</evidence>
<evidence type="ECO:0000256" key="4">
    <source>
        <dbReference type="ARBA" id="ARBA00022598"/>
    </source>
</evidence>
<dbReference type="PATRIC" id="fig|1423738.3.peg.1559"/>
<evidence type="ECO:0000259" key="11">
    <source>
        <dbReference type="PROSITE" id="PS50862"/>
    </source>
</evidence>
<dbReference type="PRINTS" id="PR01046">
    <property type="entry name" value="TRNASYNTHPRO"/>
</dbReference>
<evidence type="ECO:0000313" key="13">
    <source>
        <dbReference type="Proteomes" id="UP000051813"/>
    </source>
</evidence>
<keyword evidence="4 10" id="KW-0436">Ligase</keyword>
<dbReference type="InterPro" id="IPR033730">
    <property type="entry name" value="ProRS_core_prok"/>
</dbReference>
<dbReference type="Gene3D" id="3.40.50.800">
    <property type="entry name" value="Anticodon-binding domain"/>
    <property type="match status" value="1"/>
</dbReference>
<dbReference type="InterPro" id="IPR004500">
    <property type="entry name" value="Pro-tRNA-synth_IIa_bac-type"/>
</dbReference>
<comment type="domain">
    <text evidence="10">Consists of three domains: the N-terminal catalytic domain, the editing domain and the C-terminal anticodon-binding domain.</text>
</comment>
<dbReference type="GO" id="GO:0140096">
    <property type="term" value="F:catalytic activity, acting on a protein"/>
    <property type="evidence" value="ECO:0007669"/>
    <property type="project" value="UniProtKB-ARBA"/>
</dbReference>
<dbReference type="SUPFAM" id="SSF55681">
    <property type="entry name" value="Class II aaRS and biotin synthetases"/>
    <property type="match status" value="1"/>
</dbReference>
<comment type="function">
    <text evidence="10">Catalyzes the attachment of proline to tRNA(Pro) in a two-step reaction: proline is first activated by ATP to form Pro-AMP and then transferred to the acceptor end of tRNA(Pro). As ProRS can inadvertently accommodate and process non-cognate amino acids such as alanine and cysteine, to avoid such errors it has two additional distinct editing activities against alanine. One activity is designated as 'pretransfer' editing and involves the tRNA(Pro)-independent hydrolysis of activated Ala-AMP. The other activity is designated 'posttransfer' editing and involves deacylation of mischarged Ala-tRNA(Pro). The misacylated Cys-tRNA(Pro) is not edited by ProRS.</text>
</comment>
<dbReference type="PROSITE" id="PS50862">
    <property type="entry name" value="AA_TRNA_LIGASE_II"/>
    <property type="match status" value="1"/>
</dbReference>
<dbReference type="FunFam" id="3.30.930.10:FF:000062">
    <property type="entry name" value="Proline--tRNA ligase"/>
    <property type="match status" value="1"/>
</dbReference>
<dbReference type="InterPro" id="IPR023717">
    <property type="entry name" value="Pro-tRNA-Synthase_IIa_type1"/>
</dbReference>
<dbReference type="Pfam" id="PF04073">
    <property type="entry name" value="tRNA_edit"/>
    <property type="match status" value="1"/>
</dbReference>
<name>A0A0R2BJ89_9LACO</name>
<keyword evidence="7 10" id="KW-0648">Protein biosynthesis</keyword>
<keyword evidence="8 10" id="KW-0030">Aminoacyl-tRNA synthetase</keyword>
<dbReference type="SUPFAM" id="SSF55826">
    <property type="entry name" value="YbaK/ProRS associated domain"/>
    <property type="match status" value="1"/>
</dbReference>
<comment type="subunit">
    <text evidence="2 10">Homodimer.</text>
</comment>
<feature type="domain" description="Aminoacyl-transfer RNA synthetases class-II family profile" evidence="11">
    <location>
        <begin position="38"/>
        <end position="467"/>
    </location>
</feature>